<dbReference type="AlphaFoldDB" id="A0A6L2KTN9"/>
<accession>A0A6L2KTN9</accession>
<evidence type="ECO:0000256" key="1">
    <source>
        <dbReference type="SAM" id="MobiDB-lite"/>
    </source>
</evidence>
<sequence>MGGSSKAPTGSKTGHSKKRKESILAMDSNPSQPLVFTPMDIGMHKEDQQATDGPTSLRITNEARANPSSVVASLVASQIEEETSSTIKLEDLAKLVLHVKPSFIDLDSPEEDHVIVVDDSDEDENDEVHATKNVETCHTPKRGLDGMSVQRRDVIAYIAQDQVNDHYMDV</sequence>
<dbReference type="EMBL" id="BKCJ010003094">
    <property type="protein sequence ID" value="GEU52941.1"/>
    <property type="molecule type" value="Genomic_DNA"/>
</dbReference>
<evidence type="ECO:0000313" key="2">
    <source>
        <dbReference type="EMBL" id="GEU52941.1"/>
    </source>
</evidence>
<feature type="compositionally biased region" description="Polar residues" evidence="1">
    <location>
        <begin position="1"/>
        <end position="13"/>
    </location>
</feature>
<name>A0A6L2KTN9_TANCI</name>
<reference evidence="2" key="1">
    <citation type="journal article" date="2019" name="Sci. Rep.">
        <title>Draft genome of Tanacetum cinerariifolium, the natural source of mosquito coil.</title>
        <authorList>
            <person name="Yamashiro T."/>
            <person name="Shiraishi A."/>
            <person name="Satake H."/>
            <person name="Nakayama K."/>
        </authorList>
    </citation>
    <scope>NUCLEOTIDE SEQUENCE</scope>
</reference>
<organism evidence="2">
    <name type="scientific">Tanacetum cinerariifolium</name>
    <name type="common">Dalmatian daisy</name>
    <name type="synonym">Chrysanthemum cinerariifolium</name>
    <dbReference type="NCBI Taxonomy" id="118510"/>
    <lineage>
        <taxon>Eukaryota</taxon>
        <taxon>Viridiplantae</taxon>
        <taxon>Streptophyta</taxon>
        <taxon>Embryophyta</taxon>
        <taxon>Tracheophyta</taxon>
        <taxon>Spermatophyta</taxon>
        <taxon>Magnoliopsida</taxon>
        <taxon>eudicotyledons</taxon>
        <taxon>Gunneridae</taxon>
        <taxon>Pentapetalae</taxon>
        <taxon>asterids</taxon>
        <taxon>campanulids</taxon>
        <taxon>Asterales</taxon>
        <taxon>Asteraceae</taxon>
        <taxon>Asteroideae</taxon>
        <taxon>Anthemideae</taxon>
        <taxon>Anthemidinae</taxon>
        <taxon>Tanacetum</taxon>
    </lineage>
</organism>
<comment type="caution">
    <text evidence="2">The sequence shown here is derived from an EMBL/GenBank/DDBJ whole genome shotgun (WGS) entry which is preliminary data.</text>
</comment>
<gene>
    <name evidence="2" type="ORF">Tci_024919</name>
</gene>
<protein>
    <submittedName>
        <fullName evidence="2">Uncharacterized protein</fullName>
    </submittedName>
</protein>
<proteinExistence type="predicted"/>
<feature type="region of interest" description="Disordered" evidence="1">
    <location>
        <begin position="1"/>
        <end position="32"/>
    </location>
</feature>